<name>A0AAV4AVG8_9GAST</name>
<evidence type="ECO:0000313" key="2">
    <source>
        <dbReference type="Proteomes" id="UP000735302"/>
    </source>
</evidence>
<reference evidence="1 2" key="1">
    <citation type="journal article" date="2021" name="Elife">
        <title>Chloroplast acquisition without the gene transfer in kleptoplastic sea slugs, Plakobranchus ocellatus.</title>
        <authorList>
            <person name="Maeda T."/>
            <person name="Takahashi S."/>
            <person name="Yoshida T."/>
            <person name="Shimamura S."/>
            <person name="Takaki Y."/>
            <person name="Nagai Y."/>
            <person name="Toyoda A."/>
            <person name="Suzuki Y."/>
            <person name="Arimoto A."/>
            <person name="Ishii H."/>
            <person name="Satoh N."/>
            <person name="Nishiyama T."/>
            <person name="Hasebe M."/>
            <person name="Maruyama T."/>
            <person name="Minagawa J."/>
            <person name="Obokata J."/>
            <person name="Shigenobu S."/>
        </authorList>
    </citation>
    <scope>NUCLEOTIDE SEQUENCE [LARGE SCALE GENOMIC DNA]</scope>
</reference>
<sequence>MVTLRKLNLPKNYSYSSQLNPENYGSAKTLFQAAVAIVLLLRDSTGGVALPAPTLQNPCRETAALVQVFPSLSEQLDSVIETTQGASDSANELLTALQGDGFLTENDIGRLTAGNLQELPLRNASVNLTTSNMDDIVSTDHTDMSTYIVFVREALVEQHAFDNGILTRELNDLKTKLFASLCKVKILLMSRNIPVPSFDDSSAMPEEMKNIKDATIRYSRDYKIANHTKDFLESVSTMYYNFLETTKA</sequence>
<comment type="caution">
    <text evidence="1">The sequence shown here is derived from an EMBL/GenBank/DDBJ whole genome shotgun (WGS) entry which is preliminary data.</text>
</comment>
<dbReference type="AlphaFoldDB" id="A0AAV4AVG8"/>
<organism evidence="1 2">
    <name type="scientific">Plakobranchus ocellatus</name>
    <dbReference type="NCBI Taxonomy" id="259542"/>
    <lineage>
        <taxon>Eukaryota</taxon>
        <taxon>Metazoa</taxon>
        <taxon>Spiralia</taxon>
        <taxon>Lophotrochozoa</taxon>
        <taxon>Mollusca</taxon>
        <taxon>Gastropoda</taxon>
        <taxon>Heterobranchia</taxon>
        <taxon>Euthyneura</taxon>
        <taxon>Panpulmonata</taxon>
        <taxon>Sacoglossa</taxon>
        <taxon>Placobranchoidea</taxon>
        <taxon>Plakobranchidae</taxon>
        <taxon>Plakobranchus</taxon>
    </lineage>
</organism>
<keyword evidence="2" id="KW-1185">Reference proteome</keyword>
<protein>
    <submittedName>
        <fullName evidence="1">Uncharacterized protein</fullName>
    </submittedName>
</protein>
<proteinExistence type="predicted"/>
<accession>A0AAV4AVG8</accession>
<gene>
    <name evidence="1" type="ORF">PoB_003828400</name>
</gene>
<dbReference type="EMBL" id="BLXT01004326">
    <property type="protein sequence ID" value="GFO11779.1"/>
    <property type="molecule type" value="Genomic_DNA"/>
</dbReference>
<dbReference type="Proteomes" id="UP000735302">
    <property type="component" value="Unassembled WGS sequence"/>
</dbReference>
<evidence type="ECO:0000313" key="1">
    <source>
        <dbReference type="EMBL" id="GFO11779.1"/>
    </source>
</evidence>